<organism evidence="2 3">
    <name type="scientific">Eumeta variegata</name>
    <name type="common">Bagworm moth</name>
    <name type="synonym">Eumeta japonica</name>
    <dbReference type="NCBI Taxonomy" id="151549"/>
    <lineage>
        <taxon>Eukaryota</taxon>
        <taxon>Metazoa</taxon>
        <taxon>Ecdysozoa</taxon>
        <taxon>Arthropoda</taxon>
        <taxon>Hexapoda</taxon>
        <taxon>Insecta</taxon>
        <taxon>Pterygota</taxon>
        <taxon>Neoptera</taxon>
        <taxon>Endopterygota</taxon>
        <taxon>Lepidoptera</taxon>
        <taxon>Glossata</taxon>
        <taxon>Ditrysia</taxon>
        <taxon>Tineoidea</taxon>
        <taxon>Psychidae</taxon>
        <taxon>Oiketicinae</taxon>
        <taxon>Eumeta</taxon>
    </lineage>
</organism>
<evidence type="ECO:0000313" key="3">
    <source>
        <dbReference type="Proteomes" id="UP000299102"/>
    </source>
</evidence>
<feature type="compositionally biased region" description="Low complexity" evidence="1">
    <location>
        <begin position="13"/>
        <end position="27"/>
    </location>
</feature>
<evidence type="ECO:0000256" key="1">
    <source>
        <dbReference type="SAM" id="MobiDB-lite"/>
    </source>
</evidence>
<dbReference type="AlphaFoldDB" id="A0A4C1SRV0"/>
<dbReference type="EMBL" id="BGZK01003799">
    <property type="protein sequence ID" value="GBP04636.1"/>
    <property type="molecule type" value="Genomic_DNA"/>
</dbReference>
<feature type="region of interest" description="Disordered" evidence="1">
    <location>
        <begin position="1"/>
        <end position="31"/>
    </location>
</feature>
<name>A0A4C1SRV0_EUMVA</name>
<feature type="compositionally biased region" description="Acidic residues" evidence="1">
    <location>
        <begin position="1"/>
        <end position="12"/>
    </location>
</feature>
<dbReference type="Proteomes" id="UP000299102">
    <property type="component" value="Unassembled WGS sequence"/>
</dbReference>
<proteinExistence type="predicted"/>
<keyword evidence="3" id="KW-1185">Reference proteome</keyword>
<gene>
    <name evidence="2" type="ORF">EVAR_101568_1</name>
</gene>
<protein>
    <submittedName>
        <fullName evidence="2">Uncharacterized protein</fullName>
    </submittedName>
</protein>
<comment type="caution">
    <text evidence="2">The sequence shown here is derived from an EMBL/GenBank/DDBJ whole genome shotgun (WGS) entry which is preliminary data.</text>
</comment>
<reference evidence="2 3" key="1">
    <citation type="journal article" date="2019" name="Commun. Biol.">
        <title>The bagworm genome reveals a unique fibroin gene that provides high tensile strength.</title>
        <authorList>
            <person name="Kono N."/>
            <person name="Nakamura H."/>
            <person name="Ohtoshi R."/>
            <person name="Tomita M."/>
            <person name="Numata K."/>
            <person name="Arakawa K."/>
        </authorList>
    </citation>
    <scope>NUCLEOTIDE SEQUENCE [LARGE SCALE GENOMIC DNA]</scope>
</reference>
<sequence>MVESEAAEEEAELTTSSEEAEQLSSSEWMEGRERISKPPLFKAEVSQVISLVAELRRNKISSASLSSFRVDDRGLTSIRRTC</sequence>
<accession>A0A4C1SRV0</accession>
<evidence type="ECO:0000313" key="2">
    <source>
        <dbReference type="EMBL" id="GBP04636.1"/>
    </source>
</evidence>